<dbReference type="PROSITE" id="PS01117">
    <property type="entry name" value="HTH_MARR_1"/>
    <property type="match status" value="1"/>
</dbReference>
<dbReference type="CDD" id="cd00090">
    <property type="entry name" value="HTH_ARSR"/>
    <property type="match status" value="1"/>
</dbReference>
<dbReference type="Gene3D" id="1.10.10.10">
    <property type="entry name" value="Winged helix-like DNA-binding domain superfamily/Winged helix DNA-binding domain"/>
    <property type="match status" value="1"/>
</dbReference>
<dbReference type="SMART" id="SM00347">
    <property type="entry name" value="HTH_MARR"/>
    <property type="match status" value="1"/>
</dbReference>
<dbReference type="InterPro" id="IPR000835">
    <property type="entry name" value="HTH_MarR-typ"/>
</dbReference>
<keyword evidence="1" id="KW-0805">Transcription regulation</keyword>
<dbReference type="Pfam" id="PF12802">
    <property type="entry name" value="MarR_2"/>
    <property type="match status" value="1"/>
</dbReference>
<comment type="caution">
    <text evidence="5">The sequence shown here is derived from an EMBL/GenBank/DDBJ whole genome shotgun (WGS) entry which is preliminary data.</text>
</comment>
<dbReference type="InterPro" id="IPR036388">
    <property type="entry name" value="WH-like_DNA-bd_sf"/>
</dbReference>
<dbReference type="PROSITE" id="PS50995">
    <property type="entry name" value="HTH_MARR_2"/>
    <property type="match status" value="1"/>
</dbReference>
<accession>A0ABQ3YI19</accession>
<dbReference type="InterPro" id="IPR023187">
    <property type="entry name" value="Tscrpt_reg_MarR-type_CS"/>
</dbReference>
<evidence type="ECO:0000313" key="6">
    <source>
        <dbReference type="Proteomes" id="UP000609879"/>
    </source>
</evidence>
<proteinExistence type="predicted"/>
<feature type="domain" description="HTH marR-type" evidence="4">
    <location>
        <begin position="28"/>
        <end position="163"/>
    </location>
</feature>
<evidence type="ECO:0000256" key="1">
    <source>
        <dbReference type="ARBA" id="ARBA00023015"/>
    </source>
</evidence>
<dbReference type="InterPro" id="IPR011991">
    <property type="entry name" value="ArsR-like_HTH"/>
</dbReference>
<evidence type="ECO:0000313" key="5">
    <source>
        <dbReference type="EMBL" id="GID79440.1"/>
    </source>
</evidence>
<reference evidence="5 6" key="1">
    <citation type="submission" date="2021-01" db="EMBL/GenBank/DDBJ databases">
        <title>Whole genome shotgun sequence of Actinoplanes deccanensis NBRC 13994.</title>
        <authorList>
            <person name="Komaki H."/>
            <person name="Tamura T."/>
        </authorList>
    </citation>
    <scope>NUCLEOTIDE SEQUENCE [LARGE SCALE GENOMIC DNA]</scope>
    <source>
        <strain evidence="5 6">NBRC 13994</strain>
    </source>
</reference>
<dbReference type="SUPFAM" id="SSF46785">
    <property type="entry name" value="Winged helix' DNA-binding domain"/>
    <property type="match status" value="1"/>
</dbReference>
<keyword evidence="2" id="KW-0238">DNA-binding</keyword>
<dbReference type="Proteomes" id="UP000609879">
    <property type="component" value="Unassembled WGS sequence"/>
</dbReference>
<protein>
    <submittedName>
        <fullName evidence="5">MarR family transcriptional regulator</fullName>
    </submittedName>
</protein>
<evidence type="ECO:0000256" key="3">
    <source>
        <dbReference type="ARBA" id="ARBA00023163"/>
    </source>
</evidence>
<dbReference type="PANTHER" id="PTHR42756:SF1">
    <property type="entry name" value="TRANSCRIPTIONAL REPRESSOR OF EMRAB OPERON"/>
    <property type="match status" value="1"/>
</dbReference>
<dbReference type="PRINTS" id="PR00598">
    <property type="entry name" value="HTHMARR"/>
</dbReference>
<dbReference type="PANTHER" id="PTHR42756">
    <property type="entry name" value="TRANSCRIPTIONAL REGULATOR, MARR"/>
    <property type="match status" value="1"/>
</dbReference>
<dbReference type="EMBL" id="BOMI01000170">
    <property type="protein sequence ID" value="GID79440.1"/>
    <property type="molecule type" value="Genomic_DNA"/>
</dbReference>
<name>A0ABQ3YI19_9ACTN</name>
<evidence type="ECO:0000256" key="2">
    <source>
        <dbReference type="ARBA" id="ARBA00023125"/>
    </source>
</evidence>
<evidence type="ECO:0000259" key="4">
    <source>
        <dbReference type="PROSITE" id="PS50995"/>
    </source>
</evidence>
<dbReference type="InterPro" id="IPR036390">
    <property type="entry name" value="WH_DNA-bd_sf"/>
</dbReference>
<keyword evidence="3" id="KW-0804">Transcription</keyword>
<keyword evidence="6" id="KW-1185">Reference proteome</keyword>
<organism evidence="5 6">
    <name type="scientific">Paractinoplanes deccanensis</name>
    <dbReference type="NCBI Taxonomy" id="113561"/>
    <lineage>
        <taxon>Bacteria</taxon>
        <taxon>Bacillati</taxon>
        <taxon>Actinomycetota</taxon>
        <taxon>Actinomycetes</taxon>
        <taxon>Micromonosporales</taxon>
        <taxon>Micromonosporaceae</taxon>
        <taxon>Paractinoplanes</taxon>
    </lineage>
</organism>
<sequence length="174" mass="18890">MRGGGERDCVDELVEAWASELAWLDPVQEAITVRLAMLGRTLAQVRRRALVDGGLEHGHFKVLLALRREGPPYEASPSQLAERLGLTRGALSARLAPLEGQGLIVRRGESADRRRVRVRLTAAGRAAFERQAEVENRGETALLAGLTPKERRTLAELLRKVVLGQGAAGDGGQE</sequence>
<gene>
    <name evidence="5" type="ORF">Ade02nite_80810</name>
</gene>